<dbReference type="InterPro" id="IPR025309">
    <property type="entry name" value="KTSC_dom"/>
</dbReference>
<reference evidence="2 3" key="1">
    <citation type="submission" date="2017-08" db="EMBL/GenBank/DDBJ databases">
        <title>Infants hospitalized years apart are colonized by the same room-sourced microbial strains.</title>
        <authorList>
            <person name="Brooks B."/>
            <person name="Olm M.R."/>
            <person name="Firek B.A."/>
            <person name="Baker R."/>
            <person name="Thomas B.C."/>
            <person name="Morowitz M.J."/>
            <person name="Banfield J.F."/>
        </authorList>
    </citation>
    <scope>NUCLEOTIDE SEQUENCE [LARGE SCALE GENOMIC DNA]</scope>
    <source>
        <strain evidence="2">S2_018_000_R2_101</strain>
    </source>
</reference>
<evidence type="ECO:0000313" key="2">
    <source>
        <dbReference type="EMBL" id="PZO90923.1"/>
    </source>
</evidence>
<protein>
    <submittedName>
        <fullName evidence="2">KTSC domain-containing protein</fullName>
    </submittedName>
</protein>
<dbReference type="Pfam" id="PF13619">
    <property type="entry name" value="KTSC"/>
    <property type="match status" value="1"/>
</dbReference>
<dbReference type="AlphaFoldDB" id="A0A2W5A9G1"/>
<sequence>MIERVTFDDEEHTLYISFRQTGKYLYYHVPAIIFDELCKAGSAGAFFNERIKGHFACRRDPERRRFGPTD</sequence>
<comment type="caution">
    <text evidence="2">The sequence shown here is derived from an EMBL/GenBank/DDBJ whole genome shotgun (WGS) entry which is preliminary data.</text>
</comment>
<proteinExistence type="predicted"/>
<dbReference type="Proteomes" id="UP000249066">
    <property type="component" value="Unassembled WGS sequence"/>
</dbReference>
<organism evidence="2 3">
    <name type="scientific">Sphingomonas sanxanigenens</name>
    <dbReference type="NCBI Taxonomy" id="397260"/>
    <lineage>
        <taxon>Bacteria</taxon>
        <taxon>Pseudomonadati</taxon>
        <taxon>Pseudomonadota</taxon>
        <taxon>Alphaproteobacteria</taxon>
        <taxon>Sphingomonadales</taxon>
        <taxon>Sphingomonadaceae</taxon>
        <taxon>Sphingomonas</taxon>
    </lineage>
</organism>
<evidence type="ECO:0000259" key="1">
    <source>
        <dbReference type="Pfam" id="PF13619"/>
    </source>
</evidence>
<feature type="domain" description="KTSC" evidence="1">
    <location>
        <begin position="1"/>
        <end position="55"/>
    </location>
</feature>
<gene>
    <name evidence="2" type="ORF">DI623_05160</name>
</gene>
<name>A0A2W5A9G1_9SPHN</name>
<accession>A0A2W5A9G1</accession>
<evidence type="ECO:0000313" key="3">
    <source>
        <dbReference type="Proteomes" id="UP000249066"/>
    </source>
</evidence>
<dbReference type="EMBL" id="QFNN01000018">
    <property type="protein sequence ID" value="PZO90923.1"/>
    <property type="molecule type" value="Genomic_DNA"/>
</dbReference>